<organism evidence="2 3">
    <name type="scientific">Gossypium anomalum</name>
    <dbReference type="NCBI Taxonomy" id="47600"/>
    <lineage>
        <taxon>Eukaryota</taxon>
        <taxon>Viridiplantae</taxon>
        <taxon>Streptophyta</taxon>
        <taxon>Embryophyta</taxon>
        <taxon>Tracheophyta</taxon>
        <taxon>Spermatophyta</taxon>
        <taxon>Magnoliopsida</taxon>
        <taxon>eudicotyledons</taxon>
        <taxon>Gunneridae</taxon>
        <taxon>Pentapetalae</taxon>
        <taxon>rosids</taxon>
        <taxon>malvids</taxon>
        <taxon>Malvales</taxon>
        <taxon>Malvaceae</taxon>
        <taxon>Malvoideae</taxon>
        <taxon>Gossypium</taxon>
    </lineage>
</organism>
<evidence type="ECO:0000313" key="2">
    <source>
        <dbReference type="EMBL" id="KAG8488252.1"/>
    </source>
</evidence>
<reference evidence="2 3" key="1">
    <citation type="journal article" date="2021" name="bioRxiv">
        <title>The Gossypium anomalum genome as a resource for cotton improvement and evolutionary analysis of hybrid incompatibility.</title>
        <authorList>
            <person name="Grover C.E."/>
            <person name="Yuan D."/>
            <person name="Arick M.A."/>
            <person name="Miller E.R."/>
            <person name="Hu G."/>
            <person name="Peterson D.G."/>
            <person name="Wendel J.F."/>
            <person name="Udall J.A."/>
        </authorList>
    </citation>
    <scope>NUCLEOTIDE SEQUENCE [LARGE SCALE GENOMIC DNA]</scope>
    <source>
        <strain evidence="2">JFW-Udall</strain>
        <tissue evidence="2">Leaf</tissue>
    </source>
</reference>
<name>A0A8J5YSS3_9ROSI</name>
<dbReference type="PANTHER" id="PTHR35508">
    <property type="entry name" value="VOLTAGE-DEPENDENT L-TYPE CALCIUM CHANNEL SUBUNIT"/>
    <property type="match status" value="1"/>
</dbReference>
<keyword evidence="1" id="KW-0472">Membrane</keyword>
<proteinExistence type="predicted"/>
<sequence>MTEQMNGASVDENNCTQSEEMLLHEALRRLISTIIYPDGSSSSPAPLLQRIKISVSENGPRLGEASRNTSRTVIRWTRSGSPLRALLVISVRVGSIAFLTLTGLLVFMLFFLAATVNAIIISSLIALAAAGGFLALFFACVTVFYIGAISVAAFVISTATVSAIIAALVATDGNLNEVATSRLSQSRKDMSQPISGELNLDFYSALSIITMSWVGFFWVLWLGTKKSMDLAKHSFSMTGSALSAYSFARHAHRHQELDKVSD</sequence>
<keyword evidence="3" id="KW-1185">Reference proteome</keyword>
<dbReference type="EMBL" id="JAHUZN010000007">
    <property type="protein sequence ID" value="KAG8488252.1"/>
    <property type="molecule type" value="Genomic_DNA"/>
</dbReference>
<evidence type="ECO:0000256" key="1">
    <source>
        <dbReference type="SAM" id="Phobius"/>
    </source>
</evidence>
<dbReference type="OrthoDB" id="1925129at2759"/>
<gene>
    <name evidence="2" type="ORF">CXB51_018719</name>
</gene>
<keyword evidence="1" id="KW-1133">Transmembrane helix</keyword>
<feature type="transmembrane region" description="Helical" evidence="1">
    <location>
        <begin position="151"/>
        <end position="170"/>
    </location>
</feature>
<feature type="transmembrane region" description="Helical" evidence="1">
    <location>
        <begin position="85"/>
        <end position="113"/>
    </location>
</feature>
<dbReference type="Proteomes" id="UP000701853">
    <property type="component" value="Chromosome 7"/>
</dbReference>
<feature type="transmembrane region" description="Helical" evidence="1">
    <location>
        <begin position="202"/>
        <end position="223"/>
    </location>
</feature>
<comment type="caution">
    <text evidence="2">The sequence shown here is derived from an EMBL/GenBank/DDBJ whole genome shotgun (WGS) entry which is preliminary data.</text>
</comment>
<evidence type="ECO:0000313" key="3">
    <source>
        <dbReference type="Proteomes" id="UP000701853"/>
    </source>
</evidence>
<protein>
    <recommendedName>
        <fullName evidence="4">Transmembrane protein</fullName>
    </recommendedName>
</protein>
<dbReference type="PANTHER" id="PTHR35508:SF1">
    <property type="entry name" value="VOLTAGE-DEPENDENT L-TYPE CALCIUM CHANNEL SUBUNIT"/>
    <property type="match status" value="1"/>
</dbReference>
<keyword evidence="1" id="KW-0812">Transmembrane</keyword>
<accession>A0A8J5YSS3</accession>
<evidence type="ECO:0008006" key="4">
    <source>
        <dbReference type="Google" id="ProtNLM"/>
    </source>
</evidence>
<feature type="transmembrane region" description="Helical" evidence="1">
    <location>
        <begin position="119"/>
        <end position="144"/>
    </location>
</feature>
<dbReference type="AlphaFoldDB" id="A0A8J5YSS3"/>